<comment type="similarity">
    <text evidence="1">Belongs to the FAD-dependent oxidoreductase family.</text>
</comment>
<reference evidence="6 7" key="1">
    <citation type="journal article" date="2021" name="Nat. Plants">
        <title>The Taxus genome provides insights into paclitaxel biosynthesis.</title>
        <authorList>
            <person name="Xiong X."/>
            <person name="Gou J."/>
            <person name="Liao Q."/>
            <person name="Li Y."/>
            <person name="Zhou Q."/>
            <person name="Bi G."/>
            <person name="Li C."/>
            <person name="Du R."/>
            <person name="Wang X."/>
            <person name="Sun T."/>
            <person name="Guo L."/>
            <person name="Liang H."/>
            <person name="Lu P."/>
            <person name="Wu Y."/>
            <person name="Zhang Z."/>
            <person name="Ro D.K."/>
            <person name="Shang Y."/>
            <person name="Huang S."/>
            <person name="Yan J."/>
        </authorList>
    </citation>
    <scope>NUCLEOTIDE SEQUENCE [LARGE SCALE GENOMIC DNA]</scope>
    <source>
        <strain evidence="6">Ta-2019</strain>
    </source>
</reference>
<dbReference type="PANTHER" id="PTHR43735">
    <property type="entry name" value="APOPTOSIS-INDUCING FACTOR 1"/>
    <property type="match status" value="1"/>
</dbReference>
<accession>A0AA38C132</accession>
<dbReference type="Proteomes" id="UP000824469">
    <property type="component" value="Unassembled WGS sequence"/>
</dbReference>
<evidence type="ECO:0000256" key="2">
    <source>
        <dbReference type="ARBA" id="ARBA00022630"/>
    </source>
</evidence>
<organism evidence="6 7">
    <name type="scientific">Taxus chinensis</name>
    <name type="common">Chinese yew</name>
    <name type="synonym">Taxus wallichiana var. chinensis</name>
    <dbReference type="NCBI Taxonomy" id="29808"/>
    <lineage>
        <taxon>Eukaryota</taxon>
        <taxon>Viridiplantae</taxon>
        <taxon>Streptophyta</taxon>
        <taxon>Embryophyta</taxon>
        <taxon>Tracheophyta</taxon>
        <taxon>Spermatophyta</taxon>
        <taxon>Pinopsida</taxon>
        <taxon>Pinidae</taxon>
        <taxon>Conifers II</taxon>
        <taxon>Cupressales</taxon>
        <taxon>Taxaceae</taxon>
        <taxon>Taxus</taxon>
    </lineage>
</organism>
<name>A0AA38C132_TAXCH</name>
<dbReference type="SUPFAM" id="SSF53474">
    <property type="entry name" value="alpha/beta-Hydrolases"/>
    <property type="match status" value="1"/>
</dbReference>
<dbReference type="PANTHER" id="PTHR43735:SF3">
    <property type="entry name" value="FERROPTOSIS SUPPRESSOR PROTEIN 1"/>
    <property type="match status" value="1"/>
</dbReference>
<dbReference type="Gene3D" id="3.40.50.1820">
    <property type="entry name" value="alpha/beta hydrolase"/>
    <property type="match status" value="1"/>
</dbReference>
<evidence type="ECO:0000256" key="3">
    <source>
        <dbReference type="ARBA" id="ARBA00022827"/>
    </source>
</evidence>
<dbReference type="Gene3D" id="3.50.50.60">
    <property type="entry name" value="FAD/NAD(P)-binding domain"/>
    <property type="match status" value="1"/>
</dbReference>
<dbReference type="GO" id="GO:0004174">
    <property type="term" value="F:electron-transferring-flavoprotein dehydrogenase activity"/>
    <property type="evidence" value="ECO:0007669"/>
    <property type="project" value="TreeGrafter"/>
</dbReference>
<dbReference type="AlphaFoldDB" id="A0AA38C132"/>
<dbReference type="InterPro" id="IPR029058">
    <property type="entry name" value="AB_hydrolase_fold"/>
</dbReference>
<protein>
    <recommendedName>
        <fullName evidence="5">FAD/NAD(P)-binding domain-containing protein</fullName>
    </recommendedName>
</protein>
<evidence type="ECO:0000313" key="7">
    <source>
        <dbReference type="Proteomes" id="UP000824469"/>
    </source>
</evidence>
<sequence length="280" mass="31629">MESRMSADYMKSMKWKVEMLVKWMPVLVYQGQFDLGFAVSVEEWLRSVDWSGMSEFWRTERKVWKVGTVVAGYIRSHSNLTNVVVARAGHEAAVDQRGSCQKKVILLHSGPRLLGFVEEKASRQSLAWMNLHKVQVHFNDLIDLNVLTETTTSGKTIHANCHFVCIGKKLRSSRMKDSAIGGVMDERGHIRVDSNLRVEGITNVFVAGDIINVKELKQGMCARKHAQVVTENIKKLSKDLNKTKLSSYKENPDMALITLERNTTVGQFPFGEFCGPKLQA</sequence>
<keyword evidence="4" id="KW-0560">Oxidoreductase</keyword>
<evidence type="ECO:0000256" key="1">
    <source>
        <dbReference type="ARBA" id="ARBA00006442"/>
    </source>
</evidence>
<proteinExistence type="inferred from homology"/>
<dbReference type="GO" id="GO:0050660">
    <property type="term" value="F:flavin adenine dinucleotide binding"/>
    <property type="evidence" value="ECO:0007669"/>
    <property type="project" value="TreeGrafter"/>
</dbReference>
<dbReference type="GO" id="GO:0004185">
    <property type="term" value="F:serine-type carboxypeptidase activity"/>
    <property type="evidence" value="ECO:0007669"/>
    <property type="project" value="InterPro"/>
</dbReference>
<keyword evidence="7" id="KW-1185">Reference proteome</keyword>
<evidence type="ECO:0000256" key="4">
    <source>
        <dbReference type="ARBA" id="ARBA00023002"/>
    </source>
</evidence>
<keyword evidence="3" id="KW-0274">FAD</keyword>
<dbReference type="SUPFAM" id="SSF51905">
    <property type="entry name" value="FAD/NAD(P)-binding domain"/>
    <property type="match status" value="1"/>
</dbReference>
<feature type="domain" description="FAD/NAD(P)-binding" evidence="5">
    <location>
        <begin position="89"/>
        <end position="222"/>
    </location>
</feature>
<dbReference type="InterPro" id="IPR023753">
    <property type="entry name" value="FAD/NAD-binding_dom"/>
</dbReference>
<keyword evidence="2" id="KW-0285">Flavoprotein</keyword>
<dbReference type="GO" id="GO:0005737">
    <property type="term" value="C:cytoplasm"/>
    <property type="evidence" value="ECO:0007669"/>
    <property type="project" value="TreeGrafter"/>
</dbReference>
<dbReference type="Pfam" id="PF07992">
    <property type="entry name" value="Pyr_redox_2"/>
    <property type="match status" value="1"/>
</dbReference>
<evidence type="ECO:0000313" key="6">
    <source>
        <dbReference type="EMBL" id="KAH9289139.1"/>
    </source>
</evidence>
<dbReference type="InterPro" id="IPR036188">
    <property type="entry name" value="FAD/NAD-bd_sf"/>
</dbReference>
<dbReference type="EMBL" id="JAHRHJ020003813">
    <property type="protein sequence ID" value="KAH9289139.1"/>
    <property type="molecule type" value="Genomic_DNA"/>
</dbReference>
<evidence type="ECO:0000259" key="5">
    <source>
        <dbReference type="Pfam" id="PF07992"/>
    </source>
</evidence>
<dbReference type="GO" id="GO:0006508">
    <property type="term" value="P:proteolysis"/>
    <property type="evidence" value="ECO:0007669"/>
    <property type="project" value="InterPro"/>
</dbReference>
<gene>
    <name evidence="6" type="ORF">KI387_033256</name>
</gene>
<comment type="caution">
    <text evidence="6">The sequence shown here is derived from an EMBL/GenBank/DDBJ whole genome shotgun (WGS) entry which is preliminary data.</text>
</comment>